<organism evidence="2 3">
    <name type="scientific">Mycobacterium avium subsp. hominissuis</name>
    <dbReference type="NCBI Taxonomy" id="439334"/>
    <lineage>
        <taxon>Bacteria</taxon>
        <taxon>Bacillati</taxon>
        <taxon>Actinomycetota</taxon>
        <taxon>Actinomycetes</taxon>
        <taxon>Mycobacteriales</taxon>
        <taxon>Mycobacteriaceae</taxon>
        <taxon>Mycobacterium</taxon>
        <taxon>Mycobacterium avium complex (MAC)</taxon>
    </lineage>
</organism>
<dbReference type="EMBL" id="LBGZ01000029">
    <property type="protein sequence ID" value="PBJ39134.1"/>
    <property type="molecule type" value="Genomic_DNA"/>
</dbReference>
<name>A0A2A3LD07_MYCAV</name>
<gene>
    <name evidence="2" type="ORF">XV03_03935</name>
</gene>
<protein>
    <submittedName>
        <fullName evidence="2">Uncharacterized protein</fullName>
    </submittedName>
</protein>
<reference evidence="2 3" key="1">
    <citation type="journal article" date="2017" name="Genome Biol. Evol.">
        <title>Population Structure and Local Adaptation of MAC Lung Disease Agent Mycobacterium avium subsp. hominissuis.</title>
        <authorList>
            <person name="Yano H."/>
            <person name="Iwamoto T."/>
            <person name="Nishiuchi Y."/>
            <person name="Nakajima C."/>
            <person name="Starkova D.A."/>
            <person name="Mokrousov I."/>
            <person name="Narvskaya O."/>
            <person name="Yoshida S."/>
            <person name="Arikawa K."/>
            <person name="Nakanishi N."/>
            <person name="Osaki K."/>
            <person name="Nakagawa I."/>
            <person name="Ato M."/>
            <person name="Suzuki Y."/>
            <person name="Maruyama F."/>
        </authorList>
    </citation>
    <scope>NUCLEOTIDE SEQUENCE [LARGE SCALE GENOMIC DNA]</scope>
    <source>
        <strain evidence="2 3">OCU466</strain>
    </source>
</reference>
<comment type="caution">
    <text evidence="2">The sequence shown here is derived from an EMBL/GenBank/DDBJ whole genome shotgun (WGS) entry which is preliminary data.</text>
</comment>
<proteinExistence type="predicted"/>
<dbReference type="Proteomes" id="UP000218842">
    <property type="component" value="Unassembled WGS sequence"/>
</dbReference>
<evidence type="ECO:0000256" key="1">
    <source>
        <dbReference type="SAM" id="MobiDB-lite"/>
    </source>
</evidence>
<accession>A0A2A3LD07</accession>
<feature type="compositionally biased region" description="Gly residues" evidence="1">
    <location>
        <begin position="90"/>
        <end position="99"/>
    </location>
</feature>
<sequence>MFVHGAVAAPAFAAAGEATPAAVPATGVPGADPLTEACSAALAAASAKLVAADNIAGSDEATAGSTGTSNVQNLTQAEENHAAELRDPLGQGGSGTTSV</sequence>
<feature type="compositionally biased region" description="Basic and acidic residues" evidence="1">
    <location>
        <begin position="78"/>
        <end position="87"/>
    </location>
</feature>
<evidence type="ECO:0000313" key="3">
    <source>
        <dbReference type="Proteomes" id="UP000218842"/>
    </source>
</evidence>
<dbReference type="AlphaFoldDB" id="A0A2A3LD07"/>
<feature type="compositionally biased region" description="Polar residues" evidence="1">
    <location>
        <begin position="63"/>
        <end position="77"/>
    </location>
</feature>
<evidence type="ECO:0000313" key="2">
    <source>
        <dbReference type="EMBL" id="PBJ39134.1"/>
    </source>
</evidence>
<feature type="region of interest" description="Disordered" evidence="1">
    <location>
        <begin position="59"/>
        <end position="99"/>
    </location>
</feature>